<name>A0ABY6CW72_9BACT</name>
<evidence type="ECO:0000259" key="2">
    <source>
        <dbReference type="Pfam" id="PF12146"/>
    </source>
</evidence>
<feature type="domain" description="Serine aminopeptidase S33" evidence="2">
    <location>
        <begin position="72"/>
        <end position="186"/>
    </location>
</feature>
<dbReference type="RefSeq" id="WP_263049912.1">
    <property type="nucleotide sequence ID" value="NZ_CP106735.1"/>
</dbReference>
<dbReference type="Pfam" id="PF12146">
    <property type="entry name" value="Hydrolase_4"/>
    <property type="match status" value="2"/>
</dbReference>
<reference evidence="3" key="1">
    <citation type="submission" date="2022-10" db="EMBL/GenBank/DDBJ databases">
        <title>Comparative genomics and taxonomic characterization of three novel marine species of genus Reichenbachiella exhibiting antioxidant and polysaccharide degradation activities.</title>
        <authorList>
            <person name="Muhammad N."/>
            <person name="Lee Y.-J."/>
            <person name="Ko J."/>
            <person name="Kim S.-G."/>
        </authorList>
    </citation>
    <scope>NUCLEOTIDE SEQUENCE</scope>
    <source>
        <strain evidence="3">Wsw4-B4</strain>
    </source>
</reference>
<dbReference type="Proteomes" id="UP001062165">
    <property type="component" value="Chromosome"/>
</dbReference>
<keyword evidence="3" id="KW-0378">Hydrolase</keyword>
<feature type="transmembrane region" description="Helical" evidence="1">
    <location>
        <begin position="6"/>
        <end position="28"/>
    </location>
</feature>
<organism evidence="3 4">
    <name type="scientific">Reichenbachiella carrageenanivorans</name>
    <dbReference type="NCBI Taxonomy" id="2979869"/>
    <lineage>
        <taxon>Bacteria</taxon>
        <taxon>Pseudomonadati</taxon>
        <taxon>Bacteroidota</taxon>
        <taxon>Cytophagia</taxon>
        <taxon>Cytophagales</taxon>
        <taxon>Reichenbachiellaceae</taxon>
        <taxon>Reichenbachiella</taxon>
    </lineage>
</organism>
<dbReference type="SUPFAM" id="SSF53474">
    <property type="entry name" value="alpha/beta-Hydrolases"/>
    <property type="match status" value="1"/>
</dbReference>
<keyword evidence="4" id="KW-1185">Reference proteome</keyword>
<dbReference type="Gene3D" id="3.40.50.1820">
    <property type="entry name" value="alpha/beta hydrolase"/>
    <property type="match status" value="1"/>
</dbReference>
<dbReference type="GO" id="GO:0016787">
    <property type="term" value="F:hydrolase activity"/>
    <property type="evidence" value="ECO:0007669"/>
    <property type="project" value="UniProtKB-KW"/>
</dbReference>
<keyword evidence="1" id="KW-0812">Transmembrane</keyword>
<sequence length="268" mass="30728">MNGSLVWIGVGVALSLLLLFNLCFTFLYERLLFQGDSLPDDYSFNFDFEYQEIRLQPAPNVQLHGLLLQAKQAKGVILYFHGNRGNLTRWGQIADEIRKTYTYDVLVMDYRGYGKSIGTRSEAMLYQDVLTTYDYAHDELGYDQVVIHGRSIGTTMATYLAAHRPAKQLILETPMTRLRAVIPLLNSLLIYKPSLKYELDSKARINQIKCPILIFHGTKDRVVSYELGLELYNEINSESKKIITISGGKHNNLDSFEIYQLAMRRILN</sequence>
<proteinExistence type="predicted"/>
<feature type="domain" description="Serine aminopeptidase S33" evidence="2">
    <location>
        <begin position="202"/>
        <end position="251"/>
    </location>
</feature>
<keyword evidence="1" id="KW-0472">Membrane</keyword>
<evidence type="ECO:0000313" key="4">
    <source>
        <dbReference type="Proteomes" id="UP001062165"/>
    </source>
</evidence>
<dbReference type="PANTHER" id="PTHR12277:SF81">
    <property type="entry name" value="PROTEIN ABHD13"/>
    <property type="match status" value="1"/>
</dbReference>
<gene>
    <name evidence="3" type="ORF">N7E81_12430</name>
</gene>
<protein>
    <submittedName>
        <fullName evidence="3">Alpha/beta hydrolase</fullName>
    </submittedName>
</protein>
<dbReference type="InterPro" id="IPR022742">
    <property type="entry name" value="Hydrolase_4"/>
</dbReference>
<keyword evidence="1" id="KW-1133">Transmembrane helix</keyword>
<dbReference type="InterPro" id="IPR029058">
    <property type="entry name" value="AB_hydrolase_fold"/>
</dbReference>
<accession>A0ABY6CW72</accession>
<evidence type="ECO:0000256" key="1">
    <source>
        <dbReference type="SAM" id="Phobius"/>
    </source>
</evidence>
<evidence type="ECO:0000313" key="3">
    <source>
        <dbReference type="EMBL" id="UXX78166.1"/>
    </source>
</evidence>
<dbReference type="PANTHER" id="PTHR12277">
    <property type="entry name" value="ALPHA/BETA HYDROLASE DOMAIN-CONTAINING PROTEIN"/>
    <property type="match status" value="1"/>
</dbReference>
<dbReference type="EMBL" id="CP106735">
    <property type="protein sequence ID" value="UXX78166.1"/>
    <property type="molecule type" value="Genomic_DNA"/>
</dbReference>